<dbReference type="InterPro" id="IPR009875">
    <property type="entry name" value="PilZ_domain"/>
</dbReference>
<feature type="domain" description="PilZ" evidence="2">
    <location>
        <begin position="19"/>
        <end position="109"/>
    </location>
</feature>
<evidence type="ECO:0000313" key="3">
    <source>
        <dbReference type="EMBL" id="CAA9232105.1"/>
    </source>
</evidence>
<sequence length="174" mass="18967">MDRTLGEEPAAETPDAPADKRRESRKAFLKRAQVVFDGAGFDCIVENMSGSGARVRFNTPVALPEVLALRFNDGTSHPALRRWAHGEVAGLQFSGEGPAAEAERRHLARAVHEAIAATDPAEAIRLLRHVWFFGDEELRRAAEAAELARAKFVFALAPHLANRAMPPPPSINEA</sequence>
<name>A0A6J4HTA4_9PROT</name>
<feature type="region of interest" description="Disordered" evidence="1">
    <location>
        <begin position="1"/>
        <end position="24"/>
    </location>
</feature>
<evidence type="ECO:0000256" key="1">
    <source>
        <dbReference type="SAM" id="MobiDB-lite"/>
    </source>
</evidence>
<dbReference type="GO" id="GO:0035438">
    <property type="term" value="F:cyclic-di-GMP binding"/>
    <property type="evidence" value="ECO:0007669"/>
    <property type="project" value="InterPro"/>
</dbReference>
<dbReference type="EMBL" id="CADCTL010000085">
    <property type="protein sequence ID" value="CAA9232105.1"/>
    <property type="molecule type" value="Genomic_DNA"/>
</dbReference>
<protein>
    <recommendedName>
        <fullName evidence="2">PilZ domain-containing protein</fullName>
    </recommendedName>
</protein>
<dbReference type="SUPFAM" id="SSF141371">
    <property type="entry name" value="PilZ domain-like"/>
    <property type="match status" value="1"/>
</dbReference>
<dbReference type="AlphaFoldDB" id="A0A6J4HTA4"/>
<feature type="compositionally biased region" description="Low complexity" evidence="1">
    <location>
        <begin position="7"/>
        <end position="16"/>
    </location>
</feature>
<dbReference type="Pfam" id="PF07238">
    <property type="entry name" value="PilZ"/>
    <property type="match status" value="1"/>
</dbReference>
<gene>
    <name evidence="3" type="ORF">AVDCRST_MAG04-1178</name>
</gene>
<organism evidence="3">
    <name type="scientific">uncultured Acetobacteraceae bacterium</name>
    <dbReference type="NCBI Taxonomy" id="169975"/>
    <lineage>
        <taxon>Bacteria</taxon>
        <taxon>Pseudomonadati</taxon>
        <taxon>Pseudomonadota</taxon>
        <taxon>Alphaproteobacteria</taxon>
        <taxon>Acetobacterales</taxon>
        <taxon>Acetobacteraceae</taxon>
        <taxon>environmental samples</taxon>
    </lineage>
</organism>
<accession>A0A6J4HTA4</accession>
<reference evidence="3" key="1">
    <citation type="submission" date="2020-02" db="EMBL/GenBank/DDBJ databases">
        <authorList>
            <person name="Meier V. D."/>
        </authorList>
    </citation>
    <scope>NUCLEOTIDE SEQUENCE</scope>
    <source>
        <strain evidence="3">AVDCRST_MAG04</strain>
    </source>
</reference>
<proteinExistence type="predicted"/>
<evidence type="ECO:0000259" key="2">
    <source>
        <dbReference type="Pfam" id="PF07238"/>
    </source>
</evidence>